<dbReference type="Gene3D" id="3.40.390.10">
    <property type="entry name" value="Collagenase (Catalytic Domain)"/>
    <property type="match status" value="1"/>
</dbReference>
<dbReference type="GO" id="GO:0006508">
    <property type="term" value="P:proteolysis"/>
    <property type="evidence" value="ECO:0007669"/>
    <property type="project" value="InterPro"/>
</dbReference>
<dbReference type="SMART" id="SM00235">
    <property type="entry name" value="ZnMc"/>
    <property type="match status" value="1"/>
</dbReference>
<organism evidence="2 3">
    <name type="scientific">Pseudomonas fluorescens</name>
    <dbReference type="NCBI Taxonomy" id="294"/>
    <lineage>
        <taxon>Bacteria</taxon>
        <taxon>Pseudomonadati</taxon>
        <taxon>Pseudomonadota</taxon>
        <taxon>Gammaproteobacteria</taxon>
        <taxon>Pseudomonadales</taxon>
        <taxon>Pseudomonadaceae</taxon>
        <taxon>Pseudomonas</taxon>
    </lineage>
</organism>
<dbReference type="InterPro" id="IPR006026">
    <property type="entry name" value="Peptidase_Metallo"/>
</dbReference>
<dbReference type="AlphaFoldDB" id="A0A2N1EA38"/>
<evidence type="ECO:0000313" key="2">
    <source>
        <dbReference type="EMBL" id="PKH23309.1"/>
    </source>
</evidence>
<dbReference type="EMBL" id="NVXX01000010">
    <property type="protein sequence ID" value="PKH23309.1"/>
    <property type="molecule type" value="Genomic_DNA"/>
</dbReference>
<evidence type="ECO:0000259" key="1">
    <source>
        <dbReference type="SMART" id="SM00235"/>
    </source>
</evidence>
<reference evidence="2 3" key="1">
    <citation type="submission" date="2017-08" db="EMBL/GenBank/DDBJ databases">
        <authorList>
            <person name="de Groot N.N."/>
        </authorList>
    </citation>
    <scope>NUCLEOTIDE SEQUENCE [LARGE SCALE GENOMIC DNA]</scope>
    <source>
        <strain evidence="2 3">PfR 37</strain>
    </source>
</reference>
<feature type="domain" description="Peptidase metallopeptidase" evidence="1">
    <location>
        <begin position="44"/>
        <end position="182"/>
    </location>
</feature>
<proteinExistence type="predicted"/>
<dbReference type="InterPro" id="IPR024079">
    <property type="entry name" value="MetalloPept_cat_dom_sf"/>
</dbReference>
<protein>
    <submittedName>
        <fullName evidence="2">Peptidase M12A astacin</fullName>
    </submittedName>
</protein>
<gene>
    <name evidence="2" type="ORF">CIB54_07640</name>
</gene>
<dbReference type="GO" id="GO:0004222">
    <property type="term" value="F:metalloendopeptidase activity"/>
    <property type="evidence" value="ECO:0007669"/>
    <property type="project" value="InterPro"/>
</dbReference>
<comment type="caution">
    <text evidence="2">The sequence shown here is derived from an EMBL/GenBank/DDBJ whole genome shotgun (WGS) entry which is preliminary data.</text>
</comment>
<evidence type="ECO:0000313" key="3">
    <source>
        <dbReference type="Proteomes" id="UP000233564"/>
    </source>
</evidence>
<sequence length="262" mass="29390">MFHPRSSGTNAQVNDMTLTIPTHPVPAHSVSAPLSRTKRGVATPNKLWPQHSVLTISRLNMTQEQKDLVKHNINKWAPHTNLYFKFIDGPNGDIRITADNDNGPGWSKVGTDAKNVPLSKPTMGIGFTRSPDSIAATIQHEFGHALGLRHEHQHPDRTLDLNNQNIYDEYELRGEFRYHADDNIIRTFSRPQVTASENYDDKSIMHYGFSASRLNTGNPIPRNFNLSEGDKTFIQSLYPEDKTLLGKVLNSGIRAMISHATT</sequence>
<dbReference type="GO" id="GO:0008270">
    <property type="term" value="F:zinc ion binding"/>
    <property type="evidence" value="ECO:0007669"/>
    <property type="project" value="InterPro"/>
</dbReference>
<dbReference type="PANTHER" id="PTHR10127">
    <property type="entry name" value="DISCOIDIN, CUB, EGF, LAMININ , AND ZINC METALLOPROTEASE DOMAIN CONTAINING"/>
    <property type="match status" value="1"/>
</dbReference>
<dbReference type="SUPFAM" id="SSF55486">
    <property type="entry name" value="Metalloproteases ('zincins'), catalytic domain"/>
    <property type="match status" value="1"/>
</dbReference>
<dbReference type="Proteomes" id="UP000233564">
    <property type="component" value="Unassembled WGS sequence"/>
</dbReference>
<dbReference type="InterPro" id="IPR001506">
    <property type="entry name" value="Peptidase_M12A"/>
</dbReference>
<dbReference type="PANTHER" id="PTHR10127:SF850">
    <property type="entry name" value="METALLOENDOPEPTIDASE"/>
    <property type="match status" value="1"/>
</dbReference>
<name>A0A2N1EA38_PSEFL</name>
<dbReference type="Pfam" id="PF01400">
    <property type="entry name" value="Astacin"/>
    <property type="match status" value="1"/>
</dbReference>
<accession>A0A2N1EA38</accession>